<dbReference type="EMBL" id="CH408032">
    <property type="protein sequence ID" value="EAQ87456.1"/>
    <property type="molecule type" value="Genomic_DNA"/>
</dbReference>
<dbReference type="HOGENOM" id="CLU_1586273_0_0_1"/>
<dbReference type="VEuPathDB" id="FungiDB:CHGG_04075"/>
<keyword evidence="3" id="KW-1185">Reference proteome</keyword>
<accession>Q2H2C1</accession>
<evidence type="ECO:0000313" key="3">
    <source>
        <dbReference type="Proteomes" id="UP000001056"/>
    </source>
</evidence>
<proteinExistence type="predicted"/>
<feature type="compositionally biased region" description="Low complexity" evidence="1">
    <location>
        <begin position="10"/>
        <end position="21"/>
    </location>
</feature>
<evidence type="ECO:0000313" key="2">
    <source>
        <dbReference type="EMBL" id="EAQ87456.1"/>
    </source>
</evidence>
<dbReference type="InParanoid" id="Q2H2C1"/>
<sequence length="168" mass="16701">MPAVSEARGDGAPEVAGVGEAAADDAAEEEEEDGDGADPGDFGGGAVQVGYVCGEVKPCVHYAEESGDNCGGGVLETCWGLSSGWFLPGIQAAQPPSGGAVTATEGGCSTTVGMLGTPESTNLGWVGGRCASAVVACSSGVPLASFRGRLGSSPRGWQSSIVKWWMVC</sequence>
<dbReference type="RefSeq" id="XP_001223289.1">
    <property type="nucleotide sequence ID" value="XM_001223288.1"/>
</dbReference>
<gene>
    <name evidence="2" type="ORF">CHGG_04075</name>
</gene>
<name>Q2H2C1_CHAGB</name>
<feature type="compositionally biased region" description="Acidic residues" evidence="1">
    <location>
        <begin position="22"/>
        <end position="38"/>
    </location>
</feature>
<dbReference type="GeneID" id="4392617"/>
<evidence type="ECO:0000256" key="1">
    <source>
        <dbReference type="SAM" id="MobiDB-lite"/>
    </source>
</evidence>
<dbReference type="Proteomes" id="UP000001056">
    <property type="component" value="Unassembled WGS sequence"/>
</dbReference>
<dbReference type="AlphaFoldDB" id="Q2H2C1"/>
<organism evidence="2 3">
    <name type="scientific">Chaetomium globosum (strain ATCC 6205 / CBS 148.51 / DSM 1962 / NBRC 6347 / NRRL 1970)</name>
    <name type="common">Soil fungus</name>
    <dbReference type="NCBI Taxonomy" id="306901"/>
    <lineage>
        <taxon>Eukaryota</taxon>
        <taxon>Fungi</taxon>
        <taxon>Dikarya</taxon>
        <taxon>Ascomycota</taxon>
        <taxon>Pezizomycotina</taxon>
        <taxon>Sordariomycetes</taxon>
        <taxon>Sordariomycetidae</taxon>
        <taxon>Sordariales</taxon>
        <taxon>Chaetomiaceae</taxon>
        <taxon>Chaetomium</taxon>
    </lineage>
</organism>
<reference evidence="3" key="1">
    <citation type="journal article" date="2015" name="Genome Announc.">
        <title>Draft genome sequence of the cellulolytic fungus Chaetomium globosum.</title>
        <authorList>
            <person name="Cuomo C.A."/>
            <person name="Untereiner W.A."/>
            <person name="Ma L.-J."/>
            <person name="Grabherr M."/>
            <person name="Birren B.W."/>
        </authorList>
    </citation>
    <scope>NUCLEOTIDE SEQUENCE [LARGE SCALE GENOMIC DNA]</scope>
    <source>
        <strain evidence="3">ATCC 6205 / CBS 148.51 / DSM 1962 / NBRC 6347 / NRRL 1970</strain>
    </source>
</reference>
<feature type="region of interest" description="Disordered" evidence="1">
    <location>
        <begin position="1"/>
        <end position="41"/>
    </location>
</feature>
<protein>
    <submittedName>
        <fullName evidence="2">Uncharacterized protein</fullName>
    </submittedName>
</protein>